<proteinExistence type="predicted"/>
<sequence length="46" mass="5355">MQMLIQMRMEARANKDWALSDKIRDELKAIGIQLKDGKDVTTYSLE</sequence>
<gene>
    <name evidence="6" type="ORF">CCAND93_390001</name>
</gene>
<dbReference type="SUPFAM" id="SSF47323">
    <property type="entry name" value="Anticodon-binding domain of a subclass of class I aminoacyl-tRNA synthetases"/>
    <property type="match status" value="1"/>
</dbReference>
<protein>
    <recommendedName>
        <fullName evidence="5">Cysteinyl-tRNA ligase anticodon binding domain-containing protein</fullName>
    </recommendedName>
</protein>
<dbReference type="AlphaFoldDB" id="A0A0B7ITA3"/>
<evidence type="ECO:0000313" key="7">
    <source>
        <dbReference type="Proteomes" id="UP000038200"/>
    </source>
</evidence>
<keyword evidence="3" id="KW-0067">ATP-binding</keyword>
<dbReference type="EMBL" id="CDOL01000227">
    <property type="protein sequence ID" value="CEN53173.1"/>
    <property type="molecule type" value="Genomic_DNA"/>
</dbReference>
<feature type="domain" description="Cysteinyl-tRNA ligase anticodon binding" evidence="5">
    <location>
        <begin position="4"/>
        <end position="41"/>
    </location>
</feature>
<evidence type="ECO:0000256" key="1">
    <source>
        <dbReference type="ARBA" id="ARBA00022598"/>
    </source>
</evidence>
<dbReference type="GO" id="GO:0006418">
    <property type="term" value="P:tRNA aminoacylation for protein translation"/>
    <property type="evidence" value="ECO:0007669"/>
    <property type="project" value="InterPro"/>
</dbReference>
<dbReference type="Pfam" id="PF23493">
    <property type="entry name" value="CysS_C"/>
    <property type="match status" value="1"/>
</dbReference>
<keyword evidence="2" id="KW-0547">Nucleotide-binding</keyword>
<reference evidence="6 7" key="1">
    <citation type="submission" date="2015-01" db="EMBL/GenBank/DDBJ databases">
        <authorList>
            <person name="Xiang T."/>
            <person name="Song Y."/>
            <person name="Huang L."/>
            <person name="Wang B."/>
            <person name="Wu P."/>
        </authorList>
    </citation>
    <scope>NUCLEOTIDE SEQUENCE [LARGE SCALE GENOMIC DNA]</scope>
    <source>
        <strain evidence="6 7">CcD93</strain>
    </source>
</reference>
<dbReference type="InterPro" id="IPR056411">
    <property type="entry name" value="CysS_C"/>
</dbReference>
<evidence type="ECO:0000256" key="3">
    <source>
        <dbReference type="ARBA" id="ARBA00022840"/>
    </source>
</evidence>
<evidence type="ECO:0000256" key="2">
    <source>
        <dbReference type="ARBA" id="ARBA00022741"/>
    </source>
</evidence>
<dbReference type="STRING" id="1848903.CCAND38_490001"/>
<dbReference type="InterPro" id="IPR009080">
    <property type="entry name" value="tRNAsynth_Ia_anticodon-bd"/>
</dbReference>
<dbReference type="Proteomes" id="UP000038200">
    <property type="component" value="Unassembled WGS sequence"/>
</dbReference>
<evidence type="ECO:0000313" key="6">
    <source>
        <dbReference type="EMBL" id="CEN53173.1"/>
    </source>
</evidence>
<dbReference type="GO" id="GO:0005524">
    <property type="term" value="F:ATP binding"/>
    <property type="evidence" value="ECO:0007669"/>
    <property type="project" value="UniProtKB-KW"/>
</dbReference>
<keyword evidence="1" id="KW-0436">Ligase</keyword>
<accession>A0A0B7ITA3</accession>
<dbReference type="GO" id="GO:0004812">
    <property type="term" value="F:aminoacyl-tRNA ligase activity"/>
    <property type="evidence" value="ECO:0007669"/>
    <property type="project" value="UniProtKB-KW"/>
</dbReference>
<evidence type="ECO:0000256" key="4">
    <source>
        <dbReference type="ARBA" id="ARBA00023146"/>
    </source>
</evidence>
<keyword evidence="4" id="KW-0030">Aminoacyl-tRNA synthetase</keyword>
<evidence type="ECO:0000259" key="5">
    <source>
        <dbReference type="Pfam" id="PF23493"/>
    </source>
</evidence>
<dbReference type="Gene3D" id="1.20.120.1910">
    <property type="entry name" value="Cysteine-tRNA ligase, C-terminal anti-codon recognition domain"/>
    <property type="match status" value="1"/>
</dbReference>
<name>A0A0B7ITA3_9FLAO</name>
<organism evidence="6 7">
    <name type="scientific">Capnocytophaga canis</name>
    <dbReference type="NCBI Taxonomy" id="1848903"/>
    <lineage>
        <taxon>Bacteria</taxon>
        <taxon>Pseudomonadati</taxon>
        <taxon>Bacteroidota</taxon>
        <taxon>Flavobacteriia</taxon>
        <taxon>Flavobacteriales</taxon>
        <taxon>Flavobacteriaceae</taxon>
        <taxon>Capnocytophaga</taxon>
    </lineage>
</organism>